<keyword evidence="3" id="KW-1185">Reference proteome</keyword>
<dbReference type="Proteomes" id="UP000577891">
    <property type="component" value="Unassembled WGS sequence"/>
</dbReference>
<name>A0A7W4P3K8_9PROT</name>
<accession>A0A7W4P3K8</accession>
<dbReference type="AlphaFoldDB" id="A0A7W4P3K8"/>
<sequence>MPYPEGMTSHSSAPNHPYFTPPAQSNSFRNAAWQDLDLVRGSIAVMKEAKKKIEALHKKAPRQSYPRELYAGAELLPAIDDAIEMLEGDDKTIEMVAEI</sequence>
<reference evidence="2 3" key="1">
    <citation type="submission" date="2020-04" db="EMBL/GenBank/DDBJ databases">
        <title>Description of novel Gluconacetobacter.</title>
        <authorList>
            <person name="Sombolestani A."/>
        </authorList>
    </citation>
    <scope>NUCLEOTIDE SEQUENCE [LARGE SCALE GENOMIC DNA]</scope>
    <source>
        <strain evidence="2 3">LMG 27724</strain>
    </source>
</reference>
<evidence type="ECO:0000313" key="3">
    <source>
        <dbReference type="Proteomes" id="UP000577891"/>
    </source>
</evidence>
<dbReference type="EMBL" id="JABEQE010000010">
    <property type="protein sequence ID" value="MBB2172845.1"/>
    <property type="molecule type" value="Genomic_DNA"/>
</dbReference>
<organism evidence="2 3">
    <name type="scientific">Gluconacetobacter asukensis</name>
    <dbReference type="NCBI Taxonomy" id="1017181"/>
    <lineage>
        <taxon>Bacteria</taxon>
        <taxon>Pseudomonadati</taxon>
        <taxon>Pseudomonadota</taxon>
        <taxon>Alphaproteobacteria</taxon>
        <taxon>Acetobacterales</taxon>
        <taxon>Acetobacteraceae</taxon>
        <taxon>Gluconacetobacter</taxon>
    </lineage>
</organism>
<proteinExistence type="predicted"/>
<evidence type="ECO:0000256" key="1">
    <source>
        <dbReference type="SAM" id="MobiDB-lite"/>
    </source>
</evidence>
<feature type="region of interest" description="Disordered" evidence="1">
    <location>
        <begin position="1"/>
        <end position="24"/>
    </location>
</feature>
<evidence type="ECO:0000313" key="2">
    <source>
        <dbReference type="EMBL" id="MBB2172845.1"/>
    </source>
</evidence>
<gene>
    <name evidence="2" type="ORF">HLH35_12070</name>
</gene>
<dbReference type="RefSeq" id="WP_182979371.1">
    <property type="nucleotide sequence ID" value="NZ_BAABGB010000005.1"/>
</dbReference>
<comment type="caution">
    <text evidence="2">The sequence shown here is derived from an EMBL/GenBank/DDBJ whole genome shotgun (WGS) entry which is preliminary data.</text>
</comment>
<protein>
    <submittedName>
        <fullName evidence="2">Uncharacterized protein</fullName>
    </submittedName>
</protein>